<sequence>MTKINIERGRLVHLLKEKISDPVLVQLLKLWLNNPRQLNREPEMPSQPAPHKPGLAPTPTSELTPSQPEGNLVDRLAEFTRLALEGGLDWGISALSSGQAGSNSGYYRASAGFGTKRETSGARPRGNAPKGIPGRKP</sequence>
<dbReference type="EMBL" id="CP128400">
    <property type="protein sequence ID" value="WJW69494.1"/>
    <property type="molecule type" value="Genomic_DNA"/>
</dbReference>
<gene>
    <name evidence="2" type="ORF">HXX08_17140</name>
    <name evidence="3" type="ORF">OZ401_003111</name>
</gene>
<protein>
    <submittedName>
        <fullName evidence="2">Uncharacterized protein</fullName>
    </submittedName>
</protein>
<evidence type="ECO:0000256" key="1">
    <source>
        <dbReference type="SAM" id="MobiDB-lite"/>
    </source>
</evidence>
<dbReference type="Proteomes" id="UP000521676">
    <property type="component" value="Unassembled WGS sequence"/>
</dbReference>
<proteinExistence type="predicted"/>
<dbReference type="AlphaFoldDB" id="A0A8T7M661"/>
<dbReference type="EMBL" id="JACATZ010000003">
    <property type="protein sequence ID" value="NWJ47584.1"/>
    <property type="molecule type" value="Genomic_DNA"/>
</dbReference>
<name>A0A8T7M661_9CHLR</name>
<accession>A0A8T7M661</accession>
<feature type="region of interest" description="Disordered" evidence="1">
    <location>
        <begin position="97"/>
        <end position="137"/>
    </location>
</feature>
<dbReference type="RefSeq" id="WP_341471375.1">
    <property type="nucleotide sequence ID" value="NZ_CP128400.1"/>
</dbReference>
<reference evidence="2 4" key="1">
    <citation type="submission" date="2020-06" db="EMBL/GenBank/DDBJ databases">
        <title>Anoxygenic phototrophic Chloroflexota member uses a Type I reaction center.</title>
        <authorList>
            <person name="Tsuji J.M."/>
            <person name="Shaw N.A."/>
            <person name="Nagashima S."/>
            <person name="Venkiteswaran J."/>
            <person name="Schiff S.L."/>
            <person name="Hanada S."/>
            <person name="Tank M."/>
            <person name="Neufeld J.D."/>
        </authorList>
    </citation>
    <scope>NUCLEOTIDE SEQUENCE [LARGE SCALE GENOMIC DNA]</scope>
    <source>
        <strain evidence="2">L227-S17</strain>
    </source>
</reference>
<organism evidence="2 4">
    <name type="scientific">Candidatus Chlorohelix allophototropha</name>
    <dbReference type="NCBI Taxonomy" id="3003348"/>
    <lineage>
        <taxon>Bacteria</taxon>
        <taxon>Bacillati</taxon>
        <taxon>Chloroflexota</taxon>
        <taxon>Chloroflexia</taxon>
        <taxon>Candidatus Chloroheliales</taxon>
        <taxon>Candidatus Chloroheliaceae</taxon>
        <taxon>Candidatus Chlorohelix</taxon>
    </lineage>
</organism>
<evidence type="ECO:0000313" key="4">
    <source>
        <dbReference type="Proteomes" id="UP000521676"/>
    </source>
</evidence>
<feature type="compositionally biased region" description="Polar residues" evidence="1">
    <location>
        <begin position="58"/>
        <end position="69"/>
    </location>
</feature>
<reference evidence="3" key="2">
    <citation type="journal article" date="2024" name="Nature">
        <title>Anoxygenic phototroph of the Chloroflexota uses a type I reaction centre.</title>
        <authorList>
            <person name="Tsuji J.M."/>
            <person name="Shaw N.A."/>
            <person name="Nagashima S."/>
            <person name="Venkiteswaran J.J."/>
            <person name="Schiff S.L."/>
            <person name="Watanabe T."/>
            <person name="Fukui M."/>
            <person name="Hanada S."/>
            <person name="Tank M."/>
            <person name="Neufeld J.D."/>
        </authorList>
    </citation>
    <scope>NUCLEOTIDE SEQUENCE</scope>
    <source>
        <strain evidence="3">L227-S17</strain>
    </source>
</reference>
<keyword evidence="5" id="KW-1185">Reference proteome</keyword>
<evidence type="ECO:0000313" key="3">
    <source>
        <dbReference type="EMBL" id="WJW69494.1"/>
    </source>
</evidence>
<feature type="region of interest" description="Disordered" evidence="1">
    <location>
        <begin position="38"/>
        <end position="71"/>
    </location>
</feature>
<evidence type="ECO:0000313" key="2">
    <source>
        <dbReference type="EMBL" id="NWJ47584.1"/>
    </source>
</evidence>
<dbReference type="Proteomes" id="UP001431572">
    <property type="component" value="Chromosome 2"/>
</dbReference>
<evidence type="ECO:0000313" key="5">
    <source>
        <dbReference type="Proteomes" id="UP001431572"/>
    </source>
</evidence>